<reference evidence="1" key="2">
    <citation type="journal article" date="2015" name="Data Brief">
        <title>Shoot transcriptome of the giant reed, Arundo donax.</title>
        <authorList>
            <person name="Barrero R.A."/>
            <person name="Guerrero F.D."/>
            <person name="Moolhuijzen P."/>
            <person name="Goolsby J.A."/>
            <person name="Tidwell J."/>
            <person name="Bellgard S.E."/>
            <person name="Bellgard M.I."/>
        </authorList>
    </citation>
    <scope>NUCLEOTIDE SEQUENCE</scope>
    <source>
        <tissue evidence="1">Shoot tissue taken approximately 20 cm above the soil surface</tissue>
    </source>
</reference>
<evidence type="ECO:0000313" key="1">
    <source>
        <dbReference type="EMBL" id="JAD95329.1"/>
    </source>
</evidence>
<protein>
    <submittedName>
        <fullName evidence="1">Uncharacterized protein</fullName>
    </submittedName>
</protein>
<organism evidence="1">
    <name type="scientific">Arundo donax</name>
    <name type="common">Giant reed</name>
    <name type="synonym">Donax arundinaceus</name>
    <dbReference type="NCBI Taxonomy" id="35708"/>
    <lineage>
        <taxon>Eukaryota</taxon>
        <taxon>Viridiplantae</taxon>
        <taxon>Streptophyta</taxon>
        <taxon>Embryophyta</taxon>
        <taxon>Tracheophyta</taxon>
        <taxon>Spermatophyta</taxon>
        <taxon>Magnoliopsida</taxon>
        <taxon>Liliopsida</taxon>
        <taxon>Poales</taxon>
        <taxon>Poaceae</taxon>
        <taxon>PACMAD clade</taxon>
        <taxon>Arundinoideae</taxon>
        <taxon>Arundineae</taxon>
        <taxon>Arundo</taxon>
    </lineage>
</organism>
<dbReference type="AlphaFoldDB" id="A0A0A9E3G7"/>
<proteinExistence type="predicted"/>
<sequence length="16" mass="1735">MTGILLRIKLFSAASN</sequence>
<reference evidence="1" key="1">
    <citation type="submission" date="2014-09" db="EMBL/GenBank/DDBJ databases">
        <authorList>
            <person name="Magalhaes I.L.F."/>
            <person name="Oliveira U."/>
            <person name="Santos F.R."/>
            <person name="Vidigal T.H.D.A."/>
            <person name="Brescovit A.D."/>
            <person name="Santos A.J."/>
        </authorList>
    </citation>
    <scope>NUCLEOTIDE SEQUENCE</scope>
    <source>
        <tissue evidence="1">Shoot tissue taken approximately 20 cm above the soil surface</tissue>
    </source>
</reference>
<dbReference type="EMBL" id="GBRH01202566">
    <property type="protein sequence ID" value="JAD95329.1"/>
    <property type="molecule type" value="Transcribed_RNA"/>
</dbReference>
<name>A0A0A9E3G7_ARUDO</name>
<accession>A0A0A9E3G7</accession>